<comment type="similarity">
    <text evidence="2">Belongs to the prokaryotic/mitochondrial release factor family.</text>
</comment>
<feature type="domain" description="Prokaryotic-type class I peptide chain release factors" evidence="6">
    <location>
        <begin position="27"/>
        <end position="124"/>
    </location>
</feature>
<dbReference type="PANTHER" id="PTHR46203">
    <property type="entry name" value="PROBABLE PEPTIDE CHAIN RELEASE FACTOR C12ORF65"/>
    <property type="match status" value="1"/>
</dbReference>
<accession>A0A9P0HLS0</accession>
<dbReference type="Proteomes" id="UP001152798">
    <property type="component" value="Chromosome 6"/>
</dbReference>
<dbReference type="GO" id="GO:0003747">
    <property type="term" value="F:translation release factor activity"/>
    <property type="evidence" value="ECO:0007669"/>
    <property type="project" value="InterPro"/>
</dbReference>
<keyword evidence="8" id="KW-1185">Reference proteome</keyword>
<dbReference type="AlphaFoldDB" id="A0A9P0HLS0"/>
<proteinExistence type="inferred from homology"/>
<comment type="subcellular location">
    <subcellularLocation>
        <location evidence="1">Mitochondrion</location>
    </subcellularLocation>
</comment>
<dbReference type="InterPro" id="IPR045853">
    <property type="entry name" value="Pep_chain_release_fac_I_sf"/>
</dbReference>
<evidence type="ECO:0000313" key="7">
    <source>
        <dbReference type="EMBL" id="CAH1404240.1"/>
    </source>
</evidence>
<evidence type="ECO:0000256" key="3">
    <source>
        <dbReference type="ARBA" id="ARBA00022946"/>
    </source>
</evidence>
<feature type="compositionally biased region" description="Basic and acidic residues" evidence="5">
    <location>
        <begin position="105"/>
        <end position="115"/>
    </location>
</feature>
<evidence type="ECO:0000256" key="5">
    <source>
        <dbReference type="SAM" id="MobiDB-lite"/>
    </source>
</evidence>
<dbReference type="OrthoDB" id="277888at2759"/>
<evidence type="ECO:0000256" key="4">
    <source>
        <dbReference type="ARBA" id="ARBA00023128"/>
    </source>
</evidence>
<sequence length="135" mass="15561">MITLVRTISTRSVLYVKETVDRSRVPTINDEDLEEMFVKGHGPGGSAVNTTSNCVVLKHIPTGIVIKCHSSRWLDVNRKTARELLITKLDNMINGSMSVENQMKSLEEKKHSSSERKKRKLRELKEKWKEREKLK</sequence>
<evidence type="ECO:0000259" key="6">
    <source>
        <dbReference type="Pfam" id="PF00472"/>
    </source>
</evidence>
<dbReference type="EMBL" id="OV725082">
    <property type="protein sequence ID" value="CAH1404240.1"/>
    <property type="molecule type" value="Genomic_DNA"/>
</dbReference>
<dbReference type="Pfam" id="PF00472">
    <property type="entry name" value="RF-1"/>
    <property type="match status" value="1"/>
</dbReference>
<evidence type="ECO:0000256" key="2">
    <source>
        <dbReference type="ARBA" id="ARBA00010835"/>
    </source>
</evidence>
<gene>
    <name evidence="7" type="ORF">NEZAVI_LOCUS12683</name>
</gene>
<protein>
    <recommendedName>
        <fullName evidence="6">Prokaryotic-type class I peptide chain release factors domain-containing protein</fullName>
    </recommendedName>
</protein>
<dbReference type="InterPro" id="IPR000352">
    <property type="entry name" value="Pep_chain_release_fac_I"/>
</dbReference>
<dbReference type="SUPFAM" id="SSF75620">
    <property type="entry name" value="Release factor"/>
    <property type="match status" value="1"/>
</dbReference>
<dbReference type="PANTHER" id="PTHR46203:SF1">
    <property type="entry name" value="MITOCHONDRIAL TRANSLATION RELEASE FACTOR IN RESCUE"/>
    <property type="match status" value="1"/>
</dbReference>
<dbReference type="Gene3D" id="3.30.160.20">
    <property type="match status" value="1"/>
</dbReference>
<dbReference type="InterPro" id="IPR052405">
    <property type="entry name" value="Mito_Transl_Release_Factor"/>
</dbReference>
<name>A0A9P0HLS0_NEZVI</name>
<organism evidence="7 8">
    <name type="scientific">Nezara viridula</name>
    <name type="common">Southern green stink bug</name>
    <name type="synonym">Cimex viridulus</name>
    <dbReference type="NCBI Taxonomy" id="85310"/>
    <lineage>
        <taxon>Eukaryota</taxon>
        <taxon>Metazoa</taxon>
        <taxon>Ecdysozoa</taxon>
        <taxon>Arthropoda</taxon>
        <taxon>Hexapoda</taxon>
        <taxon>Insecta</taxon>
        <taxon>Pterygota</taxon>
        <taxon>Neoptera</taxon>
        <taxon>Paraneoptera</taxon>
        <taxon>Hemiptera</taxon>
        <taxon>Heteroptera</taxon>
        <taxon>Panheteroptera</taxon>
        <taxon>Pentatomomorpha</taxon>
        <taxon>Pentatomoidea</taxon>
        <taxon>Pentatomidae</taxon>
        <taxon>Pentatominae</taxon>
        <taxon>Nezara</taxon>
    </lineage>
</organism>
<evidence type="ECO:0000313" key="8">
    <source>
        <dbReference type="Proteomes" id="UP001152798"/>
    </source>
</evidence>
<reference evidence="7" key="1">
    <citation type="submission" date="2022-01" db="EMBL/GenBank/DDBJ databases">
        <authorList>
            <person name="King R."/>
        </authorList>
    </citation>
    <scope>NUCLEOTIDE SEQUENCE</scope>
</reference>
<feature type="region of interest" description="Disordered" evidence="5">
    <location>
        <begin position="100"/>
        <end position="135"/>
    </location>
</feature>
<dbReference type="GO" id="GO:0005739">
    <property type="term" value="C:mitochondrion"/>
    <property type="evidence" value="ECO:0007669"/>
    <property type="project" value="UniProtKB-SubCell"/>
</dbReference>
<feature type="compositionally biased region" description="Basic and acidic residues" evidence="5">
    <location>
        <begin position="123"/>
        <end position="135"/>
    </location>
</feature>
<evidence type="ECO:0000256" key="1">
    <source>
        <dbReference type="ARBA" id="ARBA00004173"/>
    </source>
</evidence>
<keyword evidence="4" id="KW-0496">Mitochondrion</keyword>
<keyword evidence="3" id="KW-0809">Transit peptide</keyword>